<dbReference type="Proteomes" id="UP000558688">
    <property type="component" value="Unassembled WGS sequence"/>
</dbReference>
<dbReference type="PANTHER" id="PTHR37543:SF1">
    <property type="entry name" value="CCCH ZINC FINGER DNA BINDING PROTEIN (AFU_ORTHOLOGUE AFUA_5G12760)"/>
    <property type="match status" value="1"/>
</dbReference>
<dbReference type="Pfam" id="PF25540">
    <property type="entry name" value="DUF7923"/>
    <property type="match status" value="1"/>
</dbReference>
<evidence type="ECO:0000313" key="4">
    <source>
        <dbReference type="Proteomes" id="UP000558688"/>
    </source>
</evidence>
<sequence>MSDIKAQLEGLRYDWSVCKAQDDQKHSLITSLFNHVDSQSDLLLDANAELRDKKDAIKVTRERVEELEEQLRELQLEKDRHAFVLVIIDGDCMPFRDDLVRDGLEGGKRTASILKQAVEGELKSFDPVMSHHLQVIVRVYANLKGLANTYKDTSILPAPDSLEAFVSGFNMGDTLCDYVDAGNGKECADEKVKASFQHHLADVHCRQIFFGASADSAYARLLGKYLQDEVVRRRICLIEGPPWAQELADLKDKFHTGFVLYYASNLSFGQLRKRCFQSPVYTSTSPSSTPSLSITQRVGVCRDLAKQPGSTGGLTTHLFESRFQRSEESQALQLFPSTRDMPLSRDAWKLPA</sequence>
<reference evidence="3" key="1">
    <citation type="submission" date="2020-02" db="EMBL/GenBank/DDBJ databases">
        <title>Identification and distribution of gene clusters putatively required for synthesis of sphingolipid metabolism inhibitors in phylogenetically diverse species of the filamentous fungus Fusarium.</title>
        <authorList>
            <person name="Kim H.-S."/>
            <person name="Busman M."/>
            <person name="Brown D.W."/>
            <person name="Divon H."/>
            <person name="Uhlig S."/>
            <person name="Proctor R.H."/>
        </authorList>
    </citation>
    <scope>NUCLEOTIDE SEQUENCE [LARGE SCALE GENOMIC DNA]</scope>
    <source>
        <strain evidence="3">NRRL 39464</strain>
    </source>
</reference>
<evidence type="ECO:0000259" key="2">
    <source>
        <dbReference type="Pfam" id="PF25540"/>
    </source>
</evidence>
<dbReference type="PANTHER" id="PTHR37543">
    <property type="entry name" value="CCCH ZINC FINGER DNA BINDING PROTEIN (AFU_ORTHOLOGUE AFUA_5G12760)"/>
    <property type="match status" value="1"/>
</dbReference>
<dbReference type="EMBL" id="JAAFOW010000780">
    <property type="protein sequence ID" value="KAF5264213.1"/>
    <property type="molecule type" value="Genomic_DNA"/>
</dbReference>
<name>A0A8H5EKS1_FUSOX</name>
<proteinExistence type="predicted"/>
<dbReference type="AlphaFoldDB" id="A0A8H5EKS1"/>
<feature type="coiled-coil region" evidence="1">
    <location>
        <begin position="43"/>
        <end position="84"/>
    </location>
</feature>
<feature type="domain" description="DUF7923" evidence="2">
    <location>
        <begin position="78"/>
        <end position="251"/>
    </location>
</feature>
<gene>
    <name evidence="3" type="ORF">FOXYS1_5010</name>
</gene>
<protein>
    <recommendedName>
        <fullName evidence="2">DUF7923 domain-containing protein</fullName>
    </recommendedName>
</protein>
<evidence type="ECO:0000256" key="1">
    <source>
        <dbReference type="SAM" id="Coils"/>
    </source>
</evidence>
<evidence type="ECO:0000313" key="3">
    <source>
        <dbReference type="EMBL" id="KAF5264213.1"/>
    </source>
</evidence>
<dbReference type="InterPro" id="IPR057683">
    <property type="entry name" value="DUF7923"/>
</dbReference>
<organism evidence="3 4">
    <name type="scientific">Fusarium oxysporum</name>
    <name type="common">Fusarium vascular wilt</name>
    <dbReference type="NCBI Taxonomy" id="5507"/>
    <lineage>
        <taxon>Eukaryota</taxon>
        <taxon>Fungi</taxon>
        <taxon>Dikarya</taxon>
        <taxon>Ascomycota</taxon>
        <taxon>Pezizomycotina</taxon>
        <taxon>Sordariomycetes</taxon>
        <taxon>Hypocreomycetidae</taxon>
        <taxon>Hypocreales</taxon>
        <taxon>Nectriaceae</taxon>
        <taxon>Fusarium</taxon>
        <taxon>Fusarium oxysporum species complex</taxon>
    </lineage>
</organism>
<comment type="caution">
    <text evidence="3">The sequence shown here is derived from an EMBL/GenBank/DDBJ whole genome shotgun (WGS) entry which is preliminary data.</text>
</comment>
<keyword evidence="1" id="KW-0175">Coiled coil</keyword>
<accession>A0A8H5EKS1</accession>